<sequence length="409" mass="45955">MGFVGGFGRFQWIHVTLLSLPGLLMASQNLLNNFTAGVEEKQLLRVFIPLDASGTSLDKCRRTSRRRRAWDLVCSLRPLKQMSQTIYMGGVLAGAILFGGLSDRGRVDTNQFQDMILAGLAYWLREWRKLQVAVCLPHFLFFLWSWWYSESARWLVLNRRPEDALKNIQRVARINGKKDVDITLEVLHSHMNKEIVSSQSSFSAYDLVRTSGMRRISICLVAVWFSTSFAYYGLAMDLQKFGVNVYLMQVIFGAVDIPAKLLALAMLMYLGRRTTQATCLFLSSIVIFINIFIPTEMQMLRTALACLGKGFTSSSFTCVYLYTGELYPTVIRQTGMGFVSTMSRIGSMAAPAVLMLDEVIPALPSIVYGGASLIAAVFACFLPETLDIPLPDTIEDVEERRYVACCEQH</sequence>
<feature type="chain" id="PRO_5040240091" description="Organic anion transporter" evidence="6">
    <location>
        <begin position="27"/>
        <end position="409"/>
    </location>
</feature>
<feature type="transmembrane region" description="Helical" evidence="5">
    <location>
        <begin position="85"/>
        <end position="102"/>
    </location>
</feature>
<dbReference type="Proteomes" id="UP001148018">
    <property type="component" value="Unassembled WGS sequence"/>
</dbReference>
<keyword evidence="6" id="KW-0732">Signal</keyword>
<feature type="transmembrane region" description="Helical" evidence="5">
    <location>
        <begin position="216"/>
        <end position="234"/>
    </location>
</feature>
<evidence type="ECO:0000256" key="4">
    <source>
        <dbReference type="ARBA" id="ARBA00023136"/>
    </source>
</evidence>
<dbReference type="GO" id="GO:0016020">
    <property type="term" value="C:membrane"/>
    <property type="evidence" value="ECO:0007669"/>
    <property type="project" value="UniProtKB-SubCell"/>
</dbReference>
<evidence type="ECO:0000256" key="1">
    <source>
        <dbReference type="ARBA" id="ARBA00004141"/>
    </source>
</evidence>
<dbReference type="AlphaFoldDB" id="A0A9Q0DHH2"/>
<evidence type="ECO:0000313" key="8">
    <source>
        <dbReference type="Proteomes" id="UP001148018"/>
    </source>
</evidence>
<keyword evidence="2 5" id="KW-0812">Transmembrane</keyword>
<evidence type="ECO:0000256" key="6">
    <source>
        <dbReference type="SAM" id="SignalP"/>
    </source>
</evidence>
<keyword evidence="3 5" id="KW-1133">Transmembrane helix</keyword>
<dbReference type="InterPro" id="IPR036259">
    <property type="entry name" value="MFS_trans_sf"/>
</dbReference>
<evidence type="ECO:0000256" key="5">
    <source>
        <dbReference type="SAM" id="Phobius"/>
    </source>
</evidence>
<gene>
    <name evidence="7" type="ORF">NHX12_010036</name>
</gene>
<feature type="transmembrane region" description="Helical" evidence="5">
    <location>
        <begin position="246"/>
        <end position="270"/>
    </location>
</feature>
<comment type="caution">
    <text evidence="7">The sequence shown here is derived from an EMBL/GenBank/DDBJ whole genome shotgun (WGS) entry which is preliminary data.</text>
</comment>
<accession>A0A9Q0DHH2</accession>
<protein>
    <recommendedName>
        <fullName evidence="9">Organic anion transporter</fullName>
    </recommendedName>
</protein>
<name>A0A9Q0DHH2_9TELE</name>
<reference evidence="7" key="1">
    <citation type="submission" date="2022-07" db="EMBL/GenBank/DDBJ databases">
        <title>Chromosome-level genome of Muraenolepis orangiensis.</title>
        <authorList>
            <person name="Kim J."/>
        </authorList>
    </citation>
    <scope>NUCLEOTIDE SEQUENCE</scope>
    <source>
        <strain evidence="7">KU_S4_2022</strain>
        <tissue evidence="7">Muscle</tissue>
    </source>
</reference>
<dbReference type="Pfam" id="PF00083">
    <property type="entry name" value="Sugar_tr"/>
    <property type="match status" value="1"/>
</dbReference>
<feature type="transmembrane region" description="Helical" evidence="5">
    <location>
        <begin position="362"/>
        <end position="382"/>
    </location>
</feature>
<keyword evidence="8" id="KW-1185">Reference proteome</keyword>
<feature type="transmembrane region" description="Helical" evidence="5">
    <location>
        <begin position="277"/>
        <end position="293"/>
    </location>
</feature>
<dbReference type="Gene3D" id="1.20.1250.20">
    <property type="entry name" value="MFS general substrate transporter like domains"/>
    <property type="match status" value="1"/>
</dbReference>
<feature type="signal peptide" evidence="6">
    <location>
        <begin position="1"/>
        <end position="26"/>
    </location>
</feature>
<evidence type="ECO:0000256" key="3">
    <source>
        <dbReference type="ARBA" id="ARBA00022989"/>
    </source>
</evidence>
<dbReference type="OrthoDB" id="2544694at2759"/>
<keyword evidence="4 5" id="KW-0472">Membrane</keyword>
<evidence type="ECO:0000256" key="2">
    <source>
        <dbReference type="ARBA" id="ARBA00022692"/>
    </source>
</evidence>
<proteinExistence type="predicted"/>
<comment type="subcellular location">
    <subcellularLocation>
        <location evidence="1">Membrane</location>
        <topology evidence="1">Multi-pass membrane protein</topology>
    </subcellularLocation>
</comment>
<dbReference type="SUPFAM" id="SSF103473">
    <property type="entry name" value="MFS general substrate transporter"/>
    <property type="match status" value="1"/>
</dbReference>
<evidence type="ECO:0008006" key="9">
    <source>
        <dbReference type="Google" id="ProtNLM"/>
    </source>
</evidence>
<dbReference type="EMBL" id="JANIIK010000115">
    <property type="protein sequence ID" value="KAJ3589189.1"/>
    <property type="molecule type" value="Genomic_DNA"/>
</dbReference>
<dbReference type="InterPro" id="IPR005828">
    <property type="entry name" value="MFS_sugar_transport-like"/>
</dbReference>
<dbReference type="GO" id="GO:0022857">
    <property type="term" value="F:transmembrane transporter activity"/>
    <property type="evidence" value="ECO:0007669"/>
    <property type="project" value="InterPro"/>
</dbReference>
<evidence type="ECO:0000313" key="7">
    <source>
        <dbReference type="EMBL" id="KAJ3589189.1"/>
    </source>
</evidence>
<organism evidence="7 8">
    <name type="scientific">Muraenolepis orangiensis</name>
    <name type="common">Patagonian moray cod</name>
    <dbReference type="NCBI Taxonomy" id="630683"/>
    <lineage>
        <taxon>Eukaryota</taxon>
        <taxon>Metazoa</taxon>
        <taxon>Chordata</taxon>
        <taxon>Craniata</taxon>
        <taxon>Vertebrata</taxon>
        <taxon>Euteleostomi</taxon>
        <taxon>Actinopterygii</taxon>
        <taxon>Neopterygii</taxon>
        <taxon>Teleostei</taxon>
        <taxon>Neoteleostei</taxon>
        <taxon>Acanthomorphata</taxon>
        <taxon>Zeiogadaria</taxon>
        <taxon>Gadariae</taxon>
        <taxon>Gadiformes</taxon>
        <taxon>Muraenolepidoidei</taxon>
        <taxon>Muraenolepididae</taxon>
        <taxon>Muraenolepis</taxon>
    </lineage>
</organism>
<dbReference type="PANTHER" id="PTHR24064">
    <property type="entry name" value="SOLUTE CARRIER FAMILY 22 MEMBER"/>
    <property type="match status" value="1"/>
</dbReference>